<sequence length="456" mass="51540">MQSRFEFKHWLDKHKVSYIAHAIWGDNVEKVLRSGKILAAEEVLRKYQKVSYEQSSVYGGRALLNIDTITDFIRDNFSPEQLTHGIVKSDNITVEDAVKFNLISVDEGNRLRDKEMDYAKFSKKDFAVMSSKQKKISEIILKNGKNYSVIIDEGFSLYNGGRYVCKIQGIDSYKIANSLAGSSLINQLKKRFSTVPNFALQIAIDCARQESVNKILADAWDYYSSFNIGIIGKKSLDEYLFDLRSNIIQISKLNAEIRAGYNSIYWTYGDVVVLKGNPNNILSISSLTLNETWDIKKGEVYTLKPYENKGEYLSLELNQEDTIIIGPQNILSQYYDTAVEQGIRMISIESMTAEELNFFKVPPKLYPEKALGIEVPTTVIDKDLFTTNANHTDLIHSLESDLNAVDEIEAQLNRPIIQRPETLQTAASVSTVGMFKPKVIDIDLTDSAEKLASNTP</sequence>
<dbReference type="AlphaFoldDB" id="A0A098G8A2"/>
<accession>A0A098G8A2</accession>
<dbReference type="Proteomes" id="UP000032430">
    <property type="component" value="Chromosome I"/>
</dbReference>
<dbReference type="STRING" id="1212491.LFA_3380"/>
<name>A0A098G8A2_9GAMM</name>
<organism evidence="1 2">
    <name type="scientific">Legionella fallonii LLAP-10</name>
    <dbReference type="NCBI Taxonomy" id="1212491"/>
    <lineage>
        <taxon>Bacteria</taxon>
        <taxon>Pseudomonadati</taxon>
        <taxon>Pseudomonadota</taxon>
        <taxon>Gammaproteobacteria</taxon>
        <taxon>Legionellales</taxon>
        <taxon>Legionellaceae</taxon>
        <taxon>Legionella</taxon>
    </lineage>
</organism>
<reference evidence="2" key="1">
    <citation type="submission" date="2014-09" db="EMBL/GenBank/DDBJ databases">
        <authorList>
            <person name="Gomez-Valero L."/>
        </authorList>
    </citation>
    <scope>NUCLEOTIDE SEQUENCE [LARGE SCALE GENOMIC DNA]</scope>
    <source>
        <strain evidence="2">ATCC700992</strain>
    </source>
</reference>
<dbReference type="KEGG" id="lfa:LFA_3380"/>
<keyword evidence="2" id="KW-1185">Reference proteome</keyword>
<dbReference type="EMBL" id="LN614827">
    <property type="protein sequence ID" value="CEG58713.1"/>
    <property type="molecule type" value="Genomic_DNA"/>
</dbReference>
<protein>
    <submittedName>
        <fullName evidence="1">Uncharacterized protein</fullName>
    </submittedName>
</protein>
<evidence type="ECO:0000313" key="1">
    <source>
        <dbReference type="EMBL" id="CEG58713.1"/>
    </source>
</evidence>
<dbReference type="RefSeq" id="WP_045096970.1">
    <property type="nucleotide sequence ID" value="NZ_LN614827.1"/>
</dbReference>
<gene>
    <name evidence="1" type="ORF">LFA_3380</name>
</gene>
<evidence type="ECO:0000313" key="2">
    <source>
        <dbReference type="Proteomes" id="UP000032430"/>
    </source>
</evidence>
<dbReference type="HOGENOM" id="CLU_599631_0_0_6"/>
<proteinExistence type="predicted"/>